<dbReference type="EMBL" id="AE008923">
    <property type="protein sequence ID" value="AAM35358.1"/>
    <property type="molecule type" value="Genomic_DNA"/>
</dbReference>
<dbReference type="KEGG" id="xac:XAC0467"/>
<gene>
    <name evidence="2" type="ordered locus">XAC0467</name>
</gene>
<protein>
    <recommendedName>
        <fullName evidence="4">Lipoprotein</fullName>
    </recommendedName>
</protein>
<evidence type="ECO:0000313" key="2">
    <source>
        <dbReference type="EMBL" id="AAM35358.1"/>
    </source>
</evidence>
<accession>A0AAI7ZCY7</accession>
<feature type="region of interest" description="Disordered" evidence="1">
    <location>
        <begin position="1"/>
        <end position="28"/>
    </location>
</feature>
<reference evidence="2 3" key="1">
    <citation type="journal article" date="2002" name="Nature">
        <title>Comparison of the genomes of two Xanthomonas pathogens with differing host specificities.</title>
        <authorList>
            <person name="da Silva A.C."/>
            <person name="Ferro J.A."/>
            <person name="Reinach F.C."/>
            <person name="Farah C.S."/>
            <person name="Furlan L.R."/>
            <person name="Quaggio R.B."/>
            <person name="Monteiro-Vitorello C.B."/>
            <person name="Van Sluys M.A."/>
            <person name="Almeida N.F."/>
            <person name="Alves L.M."/>
            <person name="do Amaral A.M."/>
            <person name="Bertolini M.C."/>
            <person name="Camargo L.E."/>
            <person name="Camarotte G."/>
            <person name="Cannavan F."/>
            <person name="Cardozo J."/>
            <person name="Chambergo F."/>
            <person name="Ciapina L.P."/>
            <person name="Cicarelli R.M."/>
            <person name="Coutinho L.L."/>
            <person name="Cursino-Santos J.R."/>
            <person name="El-Dorry H."/>
            <person name="Faria J.B."/>
            <person name="Ferreira A.J."/>
            <person name="Ferreira R.C."/>
            <person name="Ferro M.I."/>
            <person name="Formighieri E.F."/>
            <person name="Franco M.C."/>
            <person name="Greggio C.C."/>
            <person name="Gruber A."/>
            <person name="Katsuyama A.M."/>
            <person name="Kishi L.T."/>
            <person name="Leite R.P."/>
            <person name="Lemos E.G."/>
            <person name="Lemos M.V."/>
            <person name="Locali E.C."/>
            <person name="Machado M.A."/>
            <person name="Madeira A.M."/>
            <person name="Martinez-Rossi N.M."/>
            <person name="Martins E.C."/>
            <person name="Meidanis J."/>
            <person name="Menck C.F."/>
            <person name="Miyaki C.Y."/>
            <person name="Moon D.H."/>
            <person name="Moreira L.M."/>
            <person name="Novo M.T."/>
            <person name="Okura V.K."/>
            <person name="Oliveira M.C."/>
            <person name="Oliveira V.R."/>
            <person name="Pereira H.A."/>
            <person name="Rossi A."/>
            <person name="Sena J.A."/>
            <person name="Silva C."/>
            <person name="de Souza R.F."/>
            <person name="Spinola L.A."/>
            <person name="Takita M.A."/>
            <person name="Tamura R.E."/>
            <person name="Teixeira E.C."/>
            <person name="Tezza R.I."/>
            <person name="Trindade dos Santos M."/>
            <person name="Truffi D."/>
            <person name="Tsai S.M."/>
            <person name="White F.F."/>
            <person name="Setubal J.C."/>
            <person name="Kitajima J.P."/>
        </authorList>
    </citation>
    <scope>NUCLEOTIDE SEQUENCE [LARGE SCALE GENOMIC DNA]</scope>
    <source>
        <strain evidence="2 3">306</strain>
    </source>
</reference>
<evidence type="ECO:0000256" key="1">
    <source>
        <dbReference type="SAM" id="MobiDB-lite"/>
    </source>
</evidence>
<dbReference type="AlphaFoldDB" id="A0AAI7ZCY7"/>
<name>A0AAI7ZCY7_XANAC</name>
<proteinExistence type="predicted"/>
<evidence type="ECO:0000313" key="3">
    <source>
        <dbReference type="Proteomes" id="UP000000576"/>
    </source>
</evidence>
<evidence type="ECO:0008006" key="4">
    <source>
        <dbReference type="Google" id="ProtNLM"/>
    </source>
</evidence>
<sequence>MLDLGQGRRPVAVTARATPRHAKTPNQETAVPPFRLLIPILAVALVACNGPQAADAPETPANAPAAAAQPPSPAASPPATPTQGTVPMATIDSFVPAGSKALDTQRGDLTGAGHSDALVVISPPATGNEKLGEGQPRRVLLLTQNADGSLQKAAENGRIVPCARCGGLAGDPYAFSRVQPGQFTISISGGSRERWADDFTFKYSADKQTWLLDKVVRDLSDTETEQHNTLELTDKDFGAVTFQDFDPATLKKVAALDEAGAQEQH</sequence>
<feature type="compositionally biased region" description="Pro residues" evidence="1">
    <location>
        <begin position="70"/>
        <end position="80"/>
    </location>
</feature>
<feature type="compositionally biased region" description="Low complexity" evidence="1">
    <location>
        <begin position="54"/>
        <end position="69"/>
    </location>
</feature>
<organism evidence="2 3">
    <name type="scientific">Xanthomonas axonopodis pv. citri (strain 306)</name>
    <dbReference type="NCBI Taxonomy" id="190486"/>
    <lineage>
        <taxon>Bacteria</taxon>
        <taxon>Pseudomonadati</taxon>
        <taxon>Pseudomonadota</taxon>
        <taxon>Gammaproteobacteria</taxon>
        <taxon>Lysobacterales</taxon>
        <taxon>Lysobacteraceae</taxon>
        <taxon>Xanthomonas</taxon>
    </lineage>
</organism>
<feature type="region of interest" description="Disordered" evidence="1">
    <location>
        <begin position="54"/>
        <end position="87"/>
    </location>
</feature>
<dbReference type="Proteomes" id="UP000000576">
    <property type="component" value="Chromosome"/>
</dbReference>